<dbReference type="Gene3D" id="3.30.1520.10">
    <property type="entry name" value="Phox-like domain"/>
    <property type="match status" value="1"/>
</dbReference>
<dbReference type="Proteomes" id="UP000829720">
    <property type="component" value="Unassembled WGS sequence"/>
</dbReference>
<gene>
    <name evidence="3" type="ORF">AGOR_G00103200</name>
</gene>
<evidence type="ECO:0000313" key="3">
    <source>
        <dbReference type="EMBL" id="KAI1895136.1"/>
    </source>
</evidence>
<comment type="caution">
    <text evidence="3">The sequence shown here is derived from an EMBL/GenBank/DDBJ whole genome shotgun (WGS) entry which is preliminary data.</text>
</comment>
<protein>
    <recommendedName>
        <fullName evidence="2">PX domain-containing protein</fullName>
    </recommendedName>
</protein>
<dbReference type="OrthoDB" id="10254720at2759"/>
<keyword evidence="4" id="KW-1185">Reference proteome</keyword>
<dbReference type="CDD" id="cd06868">
    <property type="entry name" value="PX_HS1BP3"/>
    <property type="match status" value="1"/>
</dbReference>
<reference evidence="3" key="1">
    <citation type="submission" date="2021-01" db="EMBL/GenBank/DDBJ databases">
        <authorList>
            <person name="Zahm M."/>
            <person name="Roques C."/>
            <person name="Cabau C."/>
            <person name="Klopp C."/>
            <person name="Donnadieu C."/>
            <person name="Jouanno E."/>
            <person name="Lampietro C."/>
            <person name="Louis A."/>
            <person name="Herpin A."/>
            <person name="Echchiki A."/>
            <person name="Berthelot C."/>
            <person name="Parey E."/>
            <person name="Roest-Crollius H."/>
            <person name="Braasch I."/>
            <person name="Postlethwait J."/>
            <person name="Bobe J."/>
            <person name="Montfort J."/>
            <person name="Bouchez O."/>
            <person name="Begum T."/>
            <person name="Mejri S."/>
            <person name="Adams A."/>
            <person name="Chen W.-J."/>
            <person name="Guiguen Y."/>
        </authorList>
    </citation>
    <scope>NUCLEOTIDE SEQUENCE</scope>
    <source>
        <tissue evidence="3">Blood</tissue>
    </source>
</reference>
<feature type="compositionally biased region" description="Pro residues" evidence="1">
    <location>
        <begin position="332"/>
        <end position="346"/>
    </location>
</feature>
<dbReference type="InterPro" id="IPR001683">
    <property type="entry name" value="PX_dom"/>
</dbReference>
<dbReference type="Pfam" id="PF00787">
    <property type="entry name" value="PX"/>
    <property type="match status" value="1"/>
</dbReference>
<name>A0A8T3DFZ8_9TELE</name>
<dbReference type="InterPro" id="IPR037901">
    <property type="entry name" value="HS1BP3_PX"/>
</dbReference>
<sequence>MPDGLVTSRQLQNEATGIDMQVPLYQEIRGTMMTGHVEYQIVVVTRLAAFKSAKHKPGDVVQLMVSKKYSEIDEFYCRLIGQYPTIPMPAMPRKALFVGESDIRERRASFDELVKFIAKNPILATCPELLEFLGAKTTDVADFKTRNSPEVEDEEDEEGFDFFTKNEPPVAKAIPPPKPVAPAKPTKPLVPSEEEDEEEEEILDPLGIMKSKKPKPRKVVEVKPQPVAPPTRPIQKPAFSLFDEEVDPDNDLFQPAARKVTPATAGDVKLFEDPDLGGAVKLGDSLLLPTAYTEAGPAASEGLDIDTEELFRVEEDLEKLLTVTKSAKPKPALAPKPNPNPKPALPKKPTSLSQSTADGKPGGLAGPPPETKAESMGQVDILKYIQQNEASANDDLDLF</sequence>
<evidence type="ECO:0000313" key="4">
    <source>
        <dbReference type="Proteomes" id="UP000829720"/>
    </source>
</evidence>
<evidence type="ECO:0000259" key="2">
    <source>
        <dbReference type="PROSITE" id="PS50195"/>
    </source>
</evidence>
<dbReference type="PROSITE" id="PS50195">
    <property type="entry name" value="PX"/>
    <property type="match status" value="1"/>
</dbReference>
<dbReference type="AlphaFoldDB" id="A0A8T3DFZ8"/>
<dbReference type="InterPro" id="IPR039701">
    <property type="entry name" value="HS1BP3"/>
</dbReference>
<dbReference type="GO" id="GO:0035091">
    <property type="term" value="F:phosphatidylinositol binding"/>
    <property type="evidence" value="ECO:0007669"/>
    <property type="project" value="InterPro"/>
</dbReference>
<evidence type="ECO:0000256" key="1">
    <source>
        <dbReference type="SAM" id="MobiDB-lite"/>
    </source>
</evidence>
<dbReference type="EMBL" id="JAERUA010000009">
    <property type="protein sequence ID" value="KAI1895136.1"/>
    <property type="molecule type" value="Genomic_DNA"/>
</dbReference>
<dbReference type="PANTHER" id="PTHR14431">
    <property type="entry name" value="HCLS1-BINDING PROTEIN 3"/>
    <property type="match status" value="1"/>
</dbReference>
<dbReference type="InterPro" id="IPR036871">
    <property type="entry name" value="PX_dom_sf"/>
</dbReference>
<dbReference type="PANTHER" id="PTHR14431:SF1">
    <property type="entry name" value="HCLS1-BINDING PROTEIN 3"/>
    <property type="match status" value="1"/>
</dbReference>
<feature type="compositionally biased region" description="Acidic residues" evidence="1">
    <location>
        <begin position="192"/>
        <end position="201"/>
    </location>
</feature>
<feature type="domain" description="PX" evidence="2">
    <location>
        <begin position="17"/>
        <end position="140"/>
    </location>
</feature>
<accession>A0A8T3DFZ8</accession>
<feature type="region of interest" description="Disordered" evidence="1">
    <location>
        <begin position="213"/>
        <end position="235"/>
    </location>
</feature>
<organism evidence="3 4">
    <name type="scientific">Albula goreensis</name>
    <dbReference type="NCBI Taxonomy" id="1534307"/>
    <lineage>
        <taxon>Eukaryota</taxon>
        <taxon>Metazoa</taxon>
        <taxon>Chordata</taxon>
        <taxon>Craniata</taxon>
        <taxon>Vertebrata</taxon>
        <taxon>Euteleostomi</taxon>
        <taxon>Actinopterygii</taxon>
        <taxon>Neopterygii</taxon>
        <taxon>Teleostei</taxon>
        <taxon>Albuliformes</taxon>
        <taxon>Albulidae</taxon>
        <taxon>Albula</taxon>
    </lineage>
</organism>
<feature type="region of interest" description="Disordered" evidence="1">
    <location>
        <begin position="322"/>
        <end position="379"/>
    </location>
</feature>
<dbReference type="SMART" id="SM00312">
    <property type="entry name" value="PX"/>
    <property type="match status" value="1"/>
</dbReference>
<feature type="region of interest" description="Disordered" evidence="1">
    <location>
        <begin position="166"/>
        <end position="201"/>
    </location>
</feature>
<dbReference type="SUPFAM" id="SSF64268">
    <property type="entry name" value="PX domain"/>
    <property type="match status" value="1"/>
</dbReference>
<proteinExistence type="predicted"/>